<reference evidence="1 2" key="1">
    <citation type="submission" date="2015-01" db="EMBL/GenBank/DDBJ databases">
        <authorList>
            <person name="Xiang T."/>
            <person name="Song Y."/>
            <person name="Huang L."/>
            <person name="Wang B."/>
            <person name="Wu P."/>
        </authorList>
    </citation>
    <scope>NUCLEOTIDE SEQUENCE [LARGE SCALE GENOMIC DNA]</scope>
    <source>
        <strain evidence="1 2">Cc12</strain>
    </source>
</reference>
<dbReference type="Proteomes" id="UP000044026">
    <property type="component" value="Unassembled WGS sequence"/>
</dbReference>
<name>A0A0B7H885_9FLAO</name>
<accession>A0A0B7H885</accession>
<evidence type="ECO:0000313" key="1">
    <source>
        <dbReference type="EMBL" id="CEN34142.1"/>
    </source>
</evidence>
<gene>
    <name evidence="1" type="ORF">CCAN12_510015</name>
</gene>
<dbReference type="AlphaFoldDB" id="A0A0B7H885"/>
<sequence length="39" mass="4223">MFLVKLLGIVKTIQDVLAVITPALELLVKRDMNGDGKIG</sequence>
<dbReference type="EMBL" id="CDOE01000047">
    <property type="protein sequence ID" value="CEN34142.1"/>
    <property type="molecule type" value="Genomic_DNA"/>
</dbReference>
<evidence type="ECO:0008006" key="3">
    <source>
        <dbReference type="Google" id="ProtNLM"/>
    </source>
</evidence>
<organism evidence="1 2">
    <name type="scientific">Capnocytophaga canimorsus</name>
    <dbReference type="NCBI Taxonomy" id="28188"/>
    <lineage>
        <taxon>Bacteria</taxon>
        <taxon>Pseudomonadati</taxon>
        <taxon>Bacteroidota</taxon>
        <taxon>Flavobacteriia</taxon>
        <taxon>Flavobacteriales</taxon>
        <taxon>Flavobacteriaceae</taxon>
        <taxon>Capnocytophaga</taxon>
    </lineage>
</organism>
<evidence type="ECO:0000313" key="2">
    <source>
        <dbReference type="Proteomes" id="UP000044026"/>
    </source>
</evidence>
<proteinExistence type="predicted"/>
<protein>
    <recommendedName>
        <fullName evidence="3">EF-hand domain-containing protein</fullName>
    </recommendedName>
</protein>